<dbReference type="PANTHER" id="PTHR22916">
    <property type="entry name" value="GLYCOSYLTRANSFERASE"/>
    <property type="match status" value="1"/>
</dbReference>
<dbReference type="InterPro" id="IPR001173">
    <property type="entry name" value="Glyco_trans_2-like"/>
</dbReference>
<dbReference type="EMBL" id="JAPTSV010000015">
    <property type="protein sequence ID" value="KAJ1519977.1"/>
    <property type="molecule type" value="Genomic_DNA"/>
</dbReference>
<feature type="domain" description="Glycosyltransferase 2-like" evidence="1">
    <location>
        <begin position="8"/>
        <end position="182"/>
    </location>
</feature>
<evidence type="ECO:0000259" key="1">
    <source>
        <dbReference type="Pfam" id="PF00535"/>
    </source>
</evidence>
<dbReference type="Proteomes" id="UP001075354">
    <property type="component" value="Chromosome 15"/>
</dbReference>
<accession>A0AAV7X5N6</accession>
<dbReference type="SUPFAM" id="SSF53448">
    <property type="entry name" value="Nucleotide-diphospho-sugar transferases"/>
    <property type="match status" value="1"/>
</dbReference>
<dbReference type="GO" id="GO:0016758">
    <property type="term" value="F:hexosyltransferase activity"/>
    <property type="evidence" value="ECO:0007669"/>
    <property type="project" value="UniProtKB-ARBA"/>
</dbReference>
<protein>
    <recommendedName>
        <fullName evidence="1">Glycosyltransferase 2-like domain-containing protein</fullName>
    </recommendedName>
</protein>
<dbReference type="InterPro" id="IPR029044">
    <property type="entry name" value="Nucleotide-diphossugar_trans"/>
</dbReference>
<dbReference type="Gene3D" id="3.90.550.10">
    <property type="entry name" value="Spore Coat Polysaccharide Biosynthesis Protein SpsA, Chain A"/>
    <property type="match status" value="1"/>
</dbReference>
<dbReference type="Pfam" id="PF00535">
    <property type="entry name" value="Glycos_transf_2"/>
    <property type="match status" value="1"/>
</dbReference>
<name>A0AAV7X5N6_9NEOP</name>
<comment type="caution">
    <text evidence="2">The sequence shown here is derived from an EMBL/GenBank/DDBJ whole genome shotgun (WGS) entry which is preliminary data.</text>
</comment>
<evidence type="ECO:0000313" key="3">
    <source>
        <dbReference type="Proteomes" id="UP001075354"/>
    </source>
</evidence>
<dbReference type="AlphaFoldDB" id="A0AAV7X5N6"/>
<keyword evidence="3" id="KW-1185">Reference proteome</keyword>
<gene>
    <name evidence="2" type="ORF">ONE63_004209</name>
</gene>
<reference evidence="2" key="1">
    <citation type="submission" date="2022-12" db="EMBL/GenBank/DDBJ databases">
        <title>Chromosome-level genome assembly of the bean flower thrips Megalurothrips usitatus.</title>
        <authorList>
            <person name="Ma L."/>
            <person name="Liu Q."/>
            <person name="Li H."/>
            <person name="Cai W."/>
        </authorList>
    </citation>
    <scope>NUCLEOTIDE SEQUENCE</scope>
    <source>
        <strain evidence="2">Cailab_2022a</strain>
    </source>
</reference>
<dbReference type="PANTHER" id="PTHR22916:SF3">
    <property type="entry name" value="UDP-GLCNAC:BETAGAL BETA-1,3-N-ACETYLGLUCOSAMINYLTRANSFERASE-LIKE PROTEIN 1"/>
    <property type="match status" value="1"/>
</dbReference>
<organism evidence="2 3">
    <name type="scientific">Megalurothrips usitatus</name>
    <name type="common">bean blossom thrips</name>
    <dbReference type="NCBI Taxonomy" id="439358"/>
    <lineage>
        <taxon>Eukaryota</taxon>
        <taxon>Metazoa</taxon>
        <taxon>Ecdysozoa</taxon>
        <taxon>Arthropoda</taxon>
        <taxon>Hexapoda</taxon>
        <taxon>Insecta</taxon>
        <taxon>Pterygota</taxon>
        <taxon>Neoptera</taxon>
        <taxon>Paraneoptera</taxon>
        <taxon>Thysanoptera</taxon>
        <taxon>Terebrantia</taxon>
        <taxon>Thripoidea</taxon>
        <taxon>Thripidae</taxon>
        <taxon>Megalurothrips</taxon>
    </lineage>
</organism>
<sequence length="354" mass="40456">MNFTLLQSVIIPVHNGSAWLDDCFNGILSQTVLKNKVNVEVSIYNDSSTDDTRDIMVKWQCTLKDNPKIQIVQSHGRGKPKGVGFAKNRAVEQSSGRFLCFQDVDDVMLPTRISCQLQEAMQCPEAIVGSKIIRDPPESTVRFTRWANELPHEKLAIQVYTSHGPTVVMPTWFCCRSVFDRVGGFSEAGQGTPEDLIFFYRHLDLGGAVRRVDETLLVYRYHENATTFSILEHTIWNIRLQRLMGKELDSWPYFTIWNAGKQGRKFYRSLPPAIQERVLAMCDVDPNKIGQSYKPYYPEDQERSRNCRSIPIISYQQAMAPFVICMKLDLTAGNFERNLGSLNLTEGTEYVMFT</sequence>
<proteinExistence type="predicted"/>
<evidence type="ECO:0000313" key="2">
    <source>
        <dbReference type="EMBL" id="KAJ1519977.1"/>
    </source>
</evidence>